<evidence type="ECO:0000313" key="1">
    <source>
        <dbReference type="EMBL" id="MFC4261906.1"/>
    </source>
</evidence>
<dbReference type="EMBL" id="JBHSCZ010000001">
    <property type="protein sequence ID" value="MFC4261906.1"/>
    <property type="molecule type" value="Genomic_DNA"/>
</dbReference>
<proteinExistence type="predicted"/>
<accession>A0ABV8QNQ0</accession>
<gene>
    <name evidence="1" type="ORF">ACFOWM_03385</name>
</gene>
<name>A0ABV8QNQ0_9BACT</name>
<protein>
    <recommendedName>
        <fullName evidence="3">HK97 gp10 family phage protein</fullName>
    </recommendedName>
</protein>
<evidence type="ECO:0000313" key="2">
    <source>
        <dbReference type="Proteomes" id="UP001595907"/>
    </source>
</evidence>
<evidence type="ECO:0008006" key="3">
    <source>
        <dbReference type="Google" id="ProtNLM"/>
    </source>
</evidence>
<sequence>MNGDLKQTFILKCVQEYVADCANYIQRAIIRTKSQDTGALLNSVIDRARSSGSSATGELLFKEYGRFLDMGVARGHPLGGLKSTTVNLKSRNQSGKVFVKDNTIKRKKIYSGIVYGKLNYLYSKLSYGFSEAVIASLKQMQNAPNSIS</sequence>
<keyword evidence="2" id="KW-1185">Reference proteome</keyword>
<dbReference type="RefSeq" id="WP_379707051.1">
    <property type="nucleotide sequence ID" value="NZ_JBHSCZ010000001.1"/>
</dbReference>
<comment type="caution">
    <text evidence="1">The sequence shown here is derived from an EMBL/GenBank/DDBJ whole genome shotgun (WGS) entry which is preliminary data.</text>
</comment>
<organism evidence="1 2">
    <name type="scientific">Ferruginibacter yonginensis</name>
    <dbReference type="NCBI Taxonomy" id="1310416"/>
    <lineage>
        <taxon>Bacteria</taxon>
        <taxon>Pseudomonadati</taxon>
        <taxon>Bacteroidota</taxon>
        <taxon>Chitinophagia</taxon>
        <taxon>Chitinophagales</taxon>
        <taxon>Chitinophagaceae</taxon>
        <taxon>Ferruginibacter</taxon>
    </lineage>
</organism>
<reference evidence="2" key="1">
    <citation type="journal article" date="2019" name="Int. J. Syst. Evol. Microbiol.">
        <title>The Global Catalogue of Microorganisms (GCM) 10K type strain sequencing project: providing services to taxonomists for standard genome sequencing and annotation.</title>
        <authorList>
            <consortium name="The Broad Institute Genomics Platform"/>
            <consortium name="The Broad Institute Genome Sequencing Center for Infectious Disease"/>
            <person name="Wu L."/>
            <person name="Ma J."/>
        </authorList>
    </citation>
    <scope>NUCLEOTIDE SEQUENCE [LARGE SCALE GENOMIC DNA]</scope>
    <source>
        <strain evidence="2">CECT 8289</strain>
    </source>
</reference>
<dbReference type="Proteomes" id="UP001595907">
    <property type="component" value="Unassembled WGS sequence"/>
</dbReference>